<reference evidence="1" key="1">
    <citation type="submission" date="2022-03" db="EMBL/GenBank/DDBJ databases">
        <title>A functionally conserved STORR gene fusion in Papaver species that diverged 16.8 million years ago.</title>
        <authorList>
            <person name="Catania T."/>
        </authorList>
    </citation>
    <scope>NUCLEOTIDE SEQUENCE</scope>
    <source>
        <strain evidence="1">S-191538</strain>
    </source>
</reference>
<dbReference type="Proteomes" id="UP001177140">
    <property type="component" value="Unassembled WGS sequence"/>
</dbReference>
<protein>
    <submittedName>
        <fullName evidence="1">Uncharacterized protein</fullName>
    </submittedName>
</protein>
<sequence>YRFSWDRIRYLCQLRRRYIQLYASSLQQLKVDDSEIREIERDLDSKVILLW</sequence>
<feature type="non-terminal residue" evidence="1">
    <location>
        <position position="1"/>
    </location>
</feature>
<gene>
    <name evidence="1" type="ORF">MKW94_029706</name>
</gene>
<proteinExistence type="predicted"/>
<comment type="caution">
    <text evidence="1">The sequence shown here is derived from an EMBL/GenBank/DDBJ whole genome shotgun (WGS) entry which is preliminary data.</text>
</comment>
<evidence type="ECO:0000313" key="1">
    <source>
        <dbReference type="EMBL" id="MCL7037179.1"/>
    </source>
</evidence>
<keyword evidence="2" id="KW-1185">Reference proteome</keyword>
<accession>A0AA41SD01</accession>
<evidence type="ECO:0000313" key="2">
    <source>
        <dbReference type="Proteomes" id="UP001177140"/>
    </source>
</evidence>
<dbReference type="EMBL" id="JAJJMA010176059">
    <property type="protein sequence ID" value="MCL7037179.1"/>
    <property type="molecule type" value="Genomic_DNA"/>
</dbReference>
<name>A0AA41SD01_PAPNU</name>
<organism evidence="1 2">
    <name type="scientific">Papaver nudicaule</name>
    <name type="common">Iceland poppy</name>
    <dbReference type="NCBI Taxonomy" id="74823"/>
    <lineage>
        <taxon>Eukaryota</taxon>
        <taxon>Viridiplantae</taxon>
        <taxon>Streptophyta</taxon>
        <taxon>Embryophyta</taxon>
        <taxon>Tracheophyta</taxon>
        <taxon>Spermatophyta</taxon>
        <taxon>Magnoliopsida</taxon>
        <taxon>Ranunculales</taxon>
        <taxon>Papaveraceae</taxon>
        <taxon>Papaveroideae</taxon>
        <taxon>Papaver</taxon>
    </lineage>
</organism>
<feature type="non-terminal residue" evidence="1">
    <location>
        <position position="51"/>
    </location>
</feature>
<dbReference type="AlphaFoldDB" id="A0AA41SD01"/>